<reference evidence="1" key="1">
    <citation type="submission" date="2020-09" db="EMBL/GenBank/DDBJ databases">
        <title>Bacillus faecalis sp. nov., a moderately halophilic bacterium isolated from cow faeces.</title>
        <authorList>
            <person name="Jiang L."/>
            <person name="Lee J."/>
        </authorList>
    </citation>
    <scope>NUCLEOTIDE SEQUENCE</scope>
    <source>
        <strain evidence="1">AGMB 02131</strain>
    </source>
</reference>
<keyword evidence="1" id="KW-0012">Acyltransferase</keyword>
<accession>A0A927CXY9</accession>
<comment type="caution">
    <text evidence="1">The sequence shown here is derived from an EMBL/GenBank/DDBJ whole genome shotgun (WGS) entry which is preliminary data.</text>
</comment>
<dbReference type="RefSeq" id="WP_190998726.1">
    <property type="nucleotide sequence ID" value="NZ_JACXSI010000029.1"/>
</dbReference>
<gene>
    <name evidence="1" type="ORF">IEO70_12605</name>
</gene>
<evidence type="ECO:0000313" key="2">
    <source>
        <dbReference type="Proteomes" id="UP000602076"/>
    </source>
</evidence>
<keyword evidence="2" id="KW-1185">Reference proteome</keyword>
<keyword evidence="1" id="KW-0808">Transferase</keyword>
<dbReference type="GO" id="GO:0016746">
    <property type="term" value="F:acyltransferase activity"/>
    <property type="evidence" value="ECO:0007669"/>
    <property type="project" value="UniProtKB-KW"/>
</dbReference>
<dbReference type="EMBL" id="JACXSI010000029">
    <property type="protein sequence ID" value="MBD3109189.1"/>
    <property type="molecule type" value="Genomic_DNA"/>
</dbReference>
<proteinExistence type="predicted"/>
<sequence>MPDNFYGKSYRIFRTITRLFYPRYQPENADQEAHSIVYVSHHERFRGPLSIMLWTKKPIHIWALSVFCEQQTCCRQIIQYPFVQRFGWNKKAALIICLPLSYIISALVRSANAIPVYRGSREIVKTFRQSVDALVKGDNVLIFPDVHYDNRSALIGEIDPGFLHLEKYYYKKTKKHLVFVPVFASKSQQKIVHGNPVTFQDGVDFKIEQERVKEALRSSLTQLAYKCGDGLTSNCRKDVAK</sequence>
<evidence type="ECO:0000313" key="1">
    <source>
        <dbReference type="EMBL" id="MBD3109189.1"/>
    </source>
</evidence>
<dbReference type="Proteomes" id="UP000602076">
    <property type="component" value="Unassembled WGS sequence"/>
</dbReference>
<name>A0A927CXY9_9BACI</name>
<protein>
    <submittedName>
        <fullName evidence="1">Glycerol acyltransferase</fullName>
    </submittedName>
</protein>
<dbReference type="AlphaFoldDB" id="A0A927CXY9"/>
<organism evidence="1 2">
    <name type="scientific">Peribacillus faecalis</name>
    <dbReference type="NCBI Taxonomy" id="2772559"/>
    <lineage>
        <taxon>Bacteria</taxon>
        <taxon>Bacillati</taxon>
        <taxon>Bacillota</taxon>
        <taxon>Bacilli</taxon>
        <taxon>Bacillales</taxon>
        <taxon>Bacillaceae</taxon>
        <taxon>Peribacillus</taxon>
    </lineage>
</organism>